<sequence length="174" mass="19166">MTVFLPLVEETPIPKTPPFLVEPADRSAGLAKVVQAVLKAKRIVVICDCCSPRCWHIRAGGDSRLPLNRRPFQNPEANNPREGLGSGKDLFDASVFNSEHTTSLFCQMMAQLSDMSQNAEPTAFHQLLRALDDRGRLLRVYTQNIDAIEQKCGLSFGVPDIGSKKVSGEEKQGD</sequence>
<dbReference type="GO" id="GO:0006282">
    <property type="term" value="P:regulation of DNA repair"/>
    <property type="evidence" value="ECO:0007669"/>
    <property type="project" value="TreeGrafter"/>
</dbReference>
<evidence type="ECO:0008006" key="5">
    <source>
        <dbReference type="Google" id="ProtNLM"/>
    </source>
</evidence>
<dbReference type="GO" id="GO:1990414">
    <property type="term" value="P:replication-born double-strand break repair via sister chromatid exchange"/>
    <property type="evidence" value="ECO:0007669"/>
    <property type="project" value="TreeGrafter"/>
</dbReference>
<organism evidence="3 4">
    <name type="scientific">Ephemerocybe angulata</name>
    <dbReference type="NCBI Taxonomy" id="980116"/>
    <lineage>
        <taxon>Eukaryota</taxon>
        <taxon>Fungi</taxon>
        <taxon>Dikarya</taxon>
        <taxon>Basidiomycota</taxon>
        <taxon>Agaricomycotina</taxon>
        <taxon>Agaricomycetes</taxon>
        <taxon>Agaricomycetidae</taxon>
        <taxon>Agaricales</taxon>
        <taxon>Agaricineae</taxon>
        <taxon>Psathyrellaceae</taxon>
        <taxon>Ephemerocybe</taxon>
    </lineage>
</organism>
<dbReference type="GO" id="GO:0005634">
    <property type="term" value="C:nucleus"/>
    <property type="evidence" value="ECO:0007669"/>
    <property type="project" value="TreeGrafter"/>
</dbReference>
<dbReference type="AlphaFoldDB" id="A0A8H6H5Q6"/>
<dbReference type="OrthoDB" id="2919105at2759"/>
<evidence type="ECO:0000313" key="3">
    <source>
        <dbReference type="EMBL" id="KAF6740969.1"/>
    </source>
</evidence>
<accession>A0A8H6H5Q6</accession>
<dbReference type="InterPro" id="IPR003000">
    <property type="entry name" value="Sirtuin"/>
</dbReference>
<dbReference type="InterPro" id="IPR029035">
    <property type="entry name" value="DHS-like_NAD/FAD-binding_dom"/>
</dbReference>
<dbReference type="GO" id="GO:0070403">
    <property type="term" value="F:NAD+ binding"/>
    <property type="evidence" value="ECO:0007669"/>
    <property type="project" value="InterPro"/>
</dbReference>
<dbReference type="GO" id="GO:0000122">
    <property type="term" value="P:negative regulation of transcription by RNA polymerase II"/>
    <property type="evidence" value="ECO:0007669"/>
    <property type="project" value="TreeGrafter"/>
</dbReference>
<dbReference type="SUPFAM" id="SSF52467">
    <property type="entry name" value="DHS-like NAD/FAD-binding domain"/>
    <property type="match status" value="1"/>
</dbReference>
<dbReference type="Proteomes" id="UP000521943">
    <property type="component" value="Unassembled WGS sequence"/>
</dbReference>
<dbReference type="PANTHER" id="PTHR11085">
    <property type="entry name" value="NAD-DEPENDENT PROTEIN DEACYLASE SIRTUIN-5, MITOCHONDRIAL-RELATED"/>
    <property type="match status" value="1"/>
</dbReference>
<dbReference type="GO" id="GO:0005739">
    <property type="term" value="C:mitochondrion"/>
    <property type="evidence" value="ECO:0007669"/>
    <property type="project" value="UniProtKB-SubCell"/>
</dbReference>
<evidence type="ECO:0000313" key="4">
    <source>
        <dbReference type="Proteomes" id="UP000521943"/>
    </source>
</evidence>
<comment type="caution">
    <text evidence="3">The sequence shown here is derived from an EMBL/GenBank/DDBJ whole genome shotgun (WGS) entry which is preliminary data.</text>
</comment>
<keyword evidence="2" id="KW-0496">Mitochondrion</keyword>
<dbReference type="GO" id="GO:0031508">
    <property type="term" value="P:pericentric heterochromatin formation"/>
    <property type="evidence" value="ECO:0007669"/>
    <property type="project" value="TreeGrafter"/>
</dbReference>
<evidence type="ECO:0000256" key="1">
    <source>
        <dbReference type="ARBA" id="ARBA00004173"/>
    </source>
</evidence>
<dbReference type="GO" id="GO:0017136">
    <property type="term" value="F:histone deacetylase activity, NAD-dependent"/>
    <property type="evidence" value="ECO:0007669"/>
    <property type="project" value="TreeGrafter"/>
</dbReference>
<proteinExistence type="predicted"/>
<comment type="subcellular location">
    <subcellularLocation>
        <location evidence="1">Mitochondrion</location>
    </subcellularLocation>
</comment>
<dbReference type="GO" id="GO:0031934">
    <property type="term" value="C:mating-type region heterochromatin"/>
    <property type="evidence" value="ECO:0007669"/>
    <property type="project" value="TreeGrafter"/>
</dbReference>
<evidence type="ECO:0000256" key="2">
    <source>
        <dbReference type="ARBA" id="ARBA00023128"/>
    </source>
</evidence>
<dbReference type="Gene3D" id="3.40.50.1220">
    <property type="entry name" value="TPP-binding domain"/>
    <property type="match status" value="1"/>
</dbReference>
<protein>
    <recommendedName>
        <fullName evidence="5">Deacetylase sirtuin-type domain-containing protein</fullName>
    </recommendedName>
</protein>
<keyword evidence="4" id="KW-1185">Reference proteome</keyword>
<gene>
    <name evidence="3" type="ORF">DFP72DRAFT_1123176</name>
</gene>
<dbReference type="Pfam" id="PF02146">
    <property type="entry name" value="SIR2"/>
    <property type="match status" value="1"/>
</dbReference>
<name>A0A8H6H5Q6_9AGAR</name>
<dbReference type="PANTHER" id="PTHR11085:SF15">
    <property type="entry name" value="NAD-DEPENDENT HISTONE DEACETYLASE HST4"/>
    <property type="match status" value="1"/>
</dbReference>
<dbReference type="InterPro" id="IPR050134">
    <property type="entry name" value="NAD-dep_sirtuin_deacylases"/>
</dbReference>
<dbReference type="EMBL" id="JACGCI010000316">
    <property type="protein sequence ID" value="KAF6740969.1"/>
    <property type="molecule type" value="Genomic_DNA"/>
</dbReference>
<reference evidence="3 4" key="1">
    <citation type="submission" date="2020-07" db="EMBL/GenBank/DDBJ databases">
        <title>Comparative genomics of pyrophilous fungi reveals a link between fire events and developmental genes.</title>
        <authorList>
            <consortium name="DOE Joint Genome Institute"/>
            <person name="Steindorff A.S."/>
            <person name="Carver A."/>
            <person name="Calhoun S."/>
            <person name="Stillman K."/>
            <person name="Liu H."/>
            <person name="Lipzen A."/>
            <person name="Pangilinan J."/>
            <person name="Labutti K."/>
            <person name="Bruns T.D."/>
            <person name="Grigoriev I.V."/>
        </authorList>
    </citation>
    <scope>NUCLEOTIDE SEQUENCE [LARGE SCALE GENOMIC DNA]</scope>
    <source>
        <strain evidence="3 4">CBS 144469</strain>
    </source>
</reference>